<keyword evidence="2" id="KW-1185">Reference proteome</keyword>
<dbReference type="AlphaFoldDB" id="A0A540MWB8"/>
<evidence type="ECO:0008006" key="3">
    <source>
        <dbReference type="Google" id="ProtNLM"/>
    </source>
</evidence>
<evidence type="ECO:0000313" key="1">
    <source>
        <dbReference type="EMBL" id="TQE02650.1"/>
    </source>
</evidence>
<reference evidence="1 2" key="1">
    <citation type="journal article" date="2019" name="G3 (Bethesda)">
        <title>Sequencing of a Wild Apple (Malus baccata) Genome Unravels the Differences Between Cultivated and Wild Apple Species Regarding Disease Resistance and Cold Tolerance.</title>
        <authorList>
            <person name="Chen X."/>
        </authorList>
    </citation>
    <scope>NUCLEOTIDE SEQUENCE [LARGE SCALE GENOMIC DNA]</scope>
    <source>
        <strain evidence="2">cv. Shandingzi</strain>
        <tissue evidence="1">Leaves</tissue>
    </source>
</reference>
<protein>
    <recommendedName>
        <fullName evidence="3">PB1 domain-containing protein</fullName>
    </recommendedName>
</protein>
<accession>A0A540MWB8</accession>
<comment type="caution">
    <text evidence="1">The sequence shown here is derived from an EMBL/GenBank/DDBJ whole genome shotgun (WGS) entry which is preliminary data.</text>
</comment>
<proteinExistence type="predicted"/>
<evidence type="ECO:0000313" key="2">
    <source>
        <dbReference type="Proteomes" id="UP000315295"/>
    </source>
</evidence>
<gene>
    <name evidence="1" type="ORF">C1H46_011719</name>
</gene>
<organism evidence="1 2">
    <name type="scientific">Malus baccata</name>
    <name type="common">Siberian crab apple</name>
    <name type="synonym">Pyrus baccata</name>
    <dbReference type="NCBI Taxonomy" id="106549"/>
    <lineage>
        <taxon>Eukaryota</taxon>
        <taxon>Viridiplantae</taxon>
        <taxon>Streptophyta</taxon>
        <taxon>Embryophyta</taxon>
        <taxon>Tracheophyta</taxon>
        <taxon>Spermatophyta</taxon>
        <taxon>Magnoliopsida</taxon>
        <taxon>eudicotyledons</taxon>
        <taxon>Gunneridae</taxon>
        <taxon>Pentapetalae</taxon>
        <taxon>rosids</taxon>
        <taxon>fabids</taxon>
        <taxon>Rosales</taxon>
        <taxon>Rosaceae</taxon>
        <taxon>Amygdaloideae</taxon>
        <taxon>Maleae</taxon>
        <taxon>Malus</taxon>
    </lineage>
</organism>
<dbReference type="EMBL" id="VIEB01000171">
    <property type="protein sequence ID" value="TQE02650.1"/>
    <property type="molecule type" value="Genomic_DNA"/>
</dbReference>
<dbReference type="Proteomes" id="UP000315295">
    <property type="component" value="Unassembled WGS sequence"/>
</dbReference>
<sequence length="111" mass="12437">MEGAIIAMCTFESKTLLIPVFNHTKFKDIAEQICSRFVGLSPEVMELTYSLGEHQSCLLQSDMDVSVMKISCCAENIASIPVNVSMVEPVEQLDPISSPHDKHIFRHKTLR</sequence>
<name>A0A540MWB8_MALBA</name>